<name>A0AAJ0HAW7_9PEZI</name>
<evidence type="ECO:0000256" key="1">
    <source>
        <dbReference type="SAM" id="SignalP"/>
    </source>
</evidence>
<comment type="caution">
    <text evidence="2">The sequence shown here is derived from an EMBL/GenBank/DDBJ whole genome shotgun (WGS) entry which is preliminary data.</text>
</comment>
<sequence length="165" mass="18012">MNDPTLPPTTACLLGLAILLLSLALPMPRHRPFPSPDISPPSLFTAVLQNLSSTTAQTAHHIRDILQKSTALLGRIILPGAETRLSITPRREPLGFWRGGWLCGPSPSANEVEVVEKEAPEALRTQRRRRRRLLRAVRFVPEVPRRTSSLGRVGAVGPGVEGGRV</sequence>
<accession>A0AAJ0HAW7</accession>
<feature type="signal peptide" evidence="1">
    <location>
        <begin position="1"/>
        <end position="24"/>
    </location>
</feature>
<keyword evidence="3" id="KW-1185">Reference proteome</keyword>
<dbReference type="AlphaFoldDB" id="A0AAJ0HAW7"/>
<dbReference type="Proteomes" id="UP001275084">
    <property type="component" value="Unassembled WGS sequence"/>
</dbReference>
<evidence type="ECO:0000313" key="2">
    <source>
        <dbReference type="EMBL" id="KAK3345854.1"/>
    </source>
</evidence>
<dbReference type="EMBL" id="JAUIQD010000006">
    <property type="protein sequence ID" value="KAK3345854.1"/>
    <property type="molecule type" value="Genomic_DNA"/>
</dbReference>
<protein>
    <submittedName>
        <fullName evidence="2">Uncharacterized protein</fullName>
    </submittedName>
</protein>
<evidence type="ECO:0000313" key="3">
    <source>
        <dbReference type="Proteomes" id="UP001275084"/>
    </source>
</evidence>
<gene>
    <name evidence="2" type="ORF">B0T25DRAFT_633535</name>
</gene>
<proteinExistence type="predicted"/>
<keyword evidence="1" id="KW-0732">Signal</keyword>
<reference evidence="2" key="2">
    <citation type="submission" date="2023-06" db="EMBL/GenBank/DDBJ databases">
        <authorList>
            <consortium name="Lawrence Berkeley National Laboratory"/>
            <person name="Haridas S."/>
            <person name="Hensen N."/>
            <person name="Bonometti L."/>
            <person name="Westerberg I."/>
            <person name="Brannstrom I.O."/>
            <person name="Guillou S."/>
            <person name="Cros-Aarteil S."/>
            <person name="Calhoun S."/>
            <person name="Kuo A."/>
            <person name="Mondo S."/>
            <person name="Pangilinan J."/>
            <person name="Riley R."/>
            <person name="Labutti K."/>
            <person name="Andreopoulos B."/>
            <person name="Lipzen A."/>
            <person name="Chen C."/>
            <person name="Yanf M."/>
            <person name="Daum C."/>
            <person name="Ng V."/>
            <person name="Clum A."/>
            <person name="Steindorff A."/>
            <person name="Ohm R."/>
            <person name="Martin F."/>
            <person name="Silar P."/>
            <person name="Natvig D."/>
            <person name="Lalanne C."/>
            <person name="Gautier V."/>
            <person name="Ament-Velasquez S.L."/>
            <person name="Kruys A."/>
            <person name="Hutchinson M.I."/>
            <person name="Powell A.J."/>
            <person name="Barry K."/>
            <person name="Miller A.N."/>
            <person name="Grigoriev I.V."/>
            <person name="Debuchy R."/>
            <person name="Gladieux P."/>
            <person name="Thoren M.H."/>
            <person name="Johannesson H."/>
        </authorList>
    </citation>
    <scope>NUCLEOTIDE SEQUENCE</scope>
    <source>
        <strain evidence="2">CBS 955.72</strain>
    </source>
</reference>
<organism evidence="2 3">
    <name type="scientific">Lasiosphaeria hispida</name>
    <dbReference type="NCBI Taxonomy" id="260671"/>
    <lineage>
        <taxon>Eukaryota</taxon>
        <taxon>Fungi</taxon>
        <taxon>Dikarya</taxon>
        <taxon>Ascomycota</taxon>
        <taxon>Pezizomycotina</taxon>
        <taxon>Sordariomycetes</taxon>
        <taxon>Sordariomycetidae</taxon>
        <taxon>Sordariales</taxon>
        <taxon>Lasiosphaeriaceae</taxon>
        <taxon>Lasiosphaeria</taxon>
    </lineage>
</organism>
<feature type="chain" id="PRO_5042502981" evidence="1">
    <location>
        <begin position="25"/>
        <end position="165"/>
    </location>
</feature>
<reference evidence="2" key="1">
    <citation type="journal article" date="2023" name="Mol. Phylogenet. Evol.">
        <title>Genome-scale phylogeny and comparative genomics of the fungal order Sordariales.</title>
        <authorList>
            <person name="Hensen N."/>
            <person name="Bonometti L."/>
            <person name="Westerberg I."/>
            <person name="Brannstrom I.O."/>
            <person name="Guillou S."/>
            <person name="Cros-Aarteil S."/>
            <person name="Calhoun S."/>
            <person name="Haridas S."/>
            <person name="Kuo A."/>
            <person name="Mondo S."/>
            <person name="Pangilinan J."/>
            <person name="Riley R."/>
            <person name="LaButti K."/>
            <person name="Andreopoulos B."/>
            <person name="Lipzen A."/>
            <person name="Chen C."/>
            <person name="Yan M."/>
            <person name="Daum C."/>
            <person name="Ng V."/>
            <person name="Clum A."/>
            <person name="Steindorff A."/>
            <person name="Ohm R.A."/>
            <person name="Martin F."/>
            <person name="Silar P."/>
            <person name="Natvig D.O."/>
            <person name="Lalanne C."/>
            <person name="Gautier V."/>
            <person name="Ament-Velasquez S.L."/>
            <person name="Kruys A."/>
            <person name="Hutchinson M.I."/>
            <person name="Powell A.J."/>
            <person name="Barry K."/>
            <person name="Miller A.N."/>
            <person name="Grigoriev I.V."/>
            <person name="Debuchy R."/>
            <person name="Gladieux P."/>
            <person name="Hiltunen Thoren M."/>
            <person name="Johannesson H."/>
        </authorList>
    </citation>
    <scope>NUCLEOTIDE SEQUENCE</scope>
    <source>
        <strain evidence="2">CBS 955.72</strain>
    </source>
</reference>